<dbReference type="AlphaFoldDB" id="A0A9D4K982"/>
<proteinExistence type="predicted"/>
<evidence type="ECO:0000313" key="2">
    <source>
        <dbReference type="Proteomes" id="UP000828390"/>
    </source>
</evidence>
<keyword evidence="2" id="KW-1185">Reference proteome</keyword>
<sequence length="71" mass="7917">MAGSERYKIGNGLAQVPTKYKLYFVVSIPLFGCETCALHAVKECRKLASEAHVSTQARLSAKRLCFRANQR</sequence>
<dbReference type="EMBL" id="JAIWYP010000004">
    <property type="protein sequence ID" value="KAH3835249.1"/>
    <property type="molecule type" value="Genomic_DNA"/>
</dbReference>
<reference evidence="1" key="2">
    <citation type="submission" date="2020-11" db="EMBL/GenBank/DDBJ databases">
        <authorList>
            <person name="McCartney M.A."/>
            <person name="Auch B."/>
            <person name="Kono T."/>
            <person name="Mallez S."/>
            <person name="Becker A."/>
            <person name="Gohl D.M."/>
            <person name="Silverstein K.A.T."/>
            <person name="Koren S."/>
            <person name="Bechman K.B."/>
            <person name="Herman A."/>
            <person name="Abrahante J.E."/>
            <person name="Garbe J."/>
        </authorList>
    </citation>
    <scope>NUCLEOTIDE SEQUENCE</scope>
    <source>
        <strain evidence="1">Duluth1</strain>
        <tissue evidence="1">Whole animal</tissue>
    </source>
</reference>
<gene>
    <name evidence="1" type="ORF">DPMN_108597</name>
</gene>
<reference evidence="1" key="1">
    <citation type="journal article" date="2019" name="bioRxiv">
        <title>The Genome of the Zebra Mussel, Dreissena polymorpha: A Resource for Invasive Species Research.</title>
        <authorList>
            <person name="McCartney M.A."/>
            <person name="Auch B."/>
            <person name="Kono T."/>
            <person name="Mallez S."/>
            <person name="Zhang Y."/>
            <person name="Obille A."/>
            <person name="Becker A."/>
            <person name="Abrahante J.E."/>
            <person name="Garbe J."/>
            <person name="Badalamenti J.P."/>
            <person name="Herman A."/>
            <person name="Mangelson H."/>
            <person name="Liachko I."/>
            <person name="Sullivan S."/>
            <person name="Sone E.D."/>
            <person name="Koren S."/>
            <person name="Silverstein K.A.T."/>
            <person name="Beckman K.B."/>
            <person name="Gohl D.M."/>
        </authorList>
    </citation>
    <scope>NUCLEOTIDE SEQUENCE</scope>
    <source>
        <strain evidence="1">Duluth1</strain>
        <tissue evidence="1">Whole animal</tissue>
    </source>
</reference>
<comment type="caution">
    <text evidence="1">The sequence shown here is derived from an EMBL/GenBank/DDBJ whole genome shotgun (WGS) entry which is preliminary data.</text>
</comment>
<accession>A0A9D4K982</accession>
<organism evidence="1 2">
    <name type="scientific">Dreissena polymorpha</name>
    <name type="common">Zebra mussel</name>
    <name type="synonym">Mytilus polymorpha</name>
    <dbReference type="NCBI Taxonomy" id="45954"/>
    <lineage>
        <taxon>Eukaryota</taxon>
        <taxon>Metazoa</taxon>
        <taxon>Spiralia</taxon>
        <taxon>Lophotrochozoa</taxon>
        <taxon>Mollusca</taxon>
        <taxon>Bivalvia</taxon>
        <taxon>Autobranchia</taxon>
        <taxon>Heteroconchia</taxon>
        <taxon>Euheterodonta</taxon>
        <taxon>Imparidentia</taxon>
        <taxon>Neoheterodontei</taxon>
        <taxon>Myida</taxon>
        <taxon>Dreissenoidea</taxon>
        <taxon>Dreissenidae</taxon>
        <taxon>Dreissena</taxon>
    </lineage>
</organism>
<evidence type="ECO:0000313" key="1">
    <source>
        <dbReference type="EMBL" id="KAH3835249.1"/>
    </source>
</evidence>
<name>A0A9D4K982_DREPO</name>
<dbReference type="Proteomes" id="UP000828390">
    <property type="component" value="Unassembled WGS sequence"/>
</dbReference>
<protein>
    <submittedName>
        <fullName evidence="1">Uncharacterized protein</fullName>
    </submittedName>
</protein>